<keyword evidence="4" id="KW-1185">Reference proteome</keyword>
<dbReference type="VEuPathDB" id="FungiDB:BD410DRAFT_845408"/>
<name>A0A4Y7PK29_9AGAM</name>
<dbReference type="AlphaFoldDB" id="A0A4Y7PK29"/>
<feature type="transmembrane region" description="Helical" evidence="1">
    <location>
        <begin position="121"/>
        <end position="143"/>
    </location>
</feature>
<keyword evidence="1" id="KW-0472">Membrane</keyword>
<evidence type="ECO:0000313" key="4">
    <source>
        <dbReference type="Proteomes" id="UP000294933"/>
    </source>
</evidence>
<gene>
    <name evidence="3" type="ORF">BD410DRAFT_845408</name>
</gene>
<feature type="transmembrane region" description="Helical" evidence="1">
    <location>
        <begin position="225"/>
        <end position="246"/>
    </location>
</feature>
<dbReference type="OrthoDB" id="3231781at2759"/>
<dbReference type="InterPro" id="IPR045339">
    <property type="entry name" value="DUF6534"/>
</dbReference>
<protein>
    <recommendedName>
        <fullName evidence="2">DUF6534 domain-containing protein</fullName>
    </recommendedName>
</protein>
<evidence type="ECO:0000313" key="3">
    <source>
        <dbReference type="EMBL" id="TDL15202.1"/>
    </source>
</evidence>
<accession>A0A4Y7PK29</accession>
<evidence type="ECO:0000259" key="2">
    <source>
        <dbReference type="Pfam" id="PF20152"/>
    </source>
</evidence>
<feature type="transmembrane region" description="Helical" evidence="1">
    <location>
        <begin position="47"/>
        <end position="68"/>
    </location>
</feature>
<feature type="transmembrane region" description="Helical" evidence="1">
    <location>
        <begin position="12"/>
        <end position="35"/>
    </location>
</feature>
<sequence>MVLSALDLNLGALEIGVLISSVLFGVTSVQVYMYWHQRFNDRLAIQALVAAIWIFETVHTVFLWIYLYRLTVTFYGVPAVFAESSWELNMSGFFDGIINCSVQAFFAYRVLAISRNWTVPIISWSGSLLQMTGTFAITALGFTTNIESFAAKYSWIVRGTLVTDAIVDTINTVALCYYLSRGRTGFHATDRIVDTIILWTIETGLTTTVAALLMLVFDISLSKTAMWISVSFFVAKLYSNSLLAVLNGRHVFRGQSEGVTMALDTIRSGSQRLEISVVRAGAVETDAMPHFNQGKDTFQKYQPNFPDAKSDHDFTEDHLSVDTGR</sequence>
<dbReference type="Proteomes" id="UP000294933">
    <property type="component" value="Unassembled WGS sequence"/>
</dbReference>
<dbReference type="PANTHER" id="PTHR40465">
    <property type="entry name" value="CHROMOSOME 1, WHOLE GENOME SHOTGUN SEQUENCE"/>
    <property type="match status" value="1"/>
</dbReference>
<dbReference type="EMBL" id="ML170286">
    <property type="protein sequence ID" value="TDL15202.1"/>
    <property type="molecule type" value="Genomic_DNA"/>
</dbReference>
<organism evidence="3 4">
    <name type="scientific">Rickenella mellea</name>
    <dbReference type="NCBI Taxonomy" id="50990"/>
    <lineage>
        <taxon>Eukaryota</taxon>
        <taxon>Fungi</taxon>
        <taxon>Dikarya</taxon>
        <taxon>Basidiomycota</taxon>
        <taxon>Agaricomycotina</taxon>
        <taxon>Agaricomycetes</taxon>
        <taxon>Hymenochaetales</taxon>
        <taxon>Rickenellaceae</taxon>
        <taxon>Rickenella</taxon>
    </lineage>
</organism>
<feature type="transmembrane region" description="Helical" evidence="1">
    <location>
        <begin position="192"/>
        <end position="219"/>
    </location>
</feature>
<feature type="domain" description="DUF6534" evidence="2">
    <location>
        <begin position="165"/>
        <end position="250"/>
    </location>
</feature>
<reference evidence="3 4" key="1">
    <citation type="submission" date="2018-06" db="EMBL/GenBank/DDBJ databases">
        <title>A transcriptomic atlas of mushroom development highlights an independent origin of complex multicellularity.</title>
        <authorList>
            <consortium name="DOE Joint Genome Institute"/>
            <person name="Krizsan K."/>
            <person name="Almasi E."/>
            <person name="Merenyi Z."/>
            <person name="Sahu N."/>
            <person name="Viragh M."/>
            <person name="Koszo T."/>
            <person name="Mondo S."/>
            <person name="Kiss B."/>
            <person name="Balint B."/>
            <person name="Kues U."/>
            <person name="Barry K."/>
            <person name="Hegedus J.C."/>
            <person name="Henrissat B."/>
            <person name="Johnson J."/>
            <person name="Lipzen A."/>
            <person name="Ohm R."/>
            <person name="Nagy I."/>
            <person name="Pangilinan J."/>
            <person name="Yan J."/>
            <person name="Xiong Y."/>
            <person name="Grigoriev I.V."/>
            <person name="Hibbett D.S."/>
            <person name="Nagy L.G."/>
        </authorList>
    </citation>
    <scope>NUCLEOTIDE SEQUENCE [LARGE SCALE GENOMIC DNA]</scope>
    <source>
        <strain evidence="3 4">SZMC22713</strain>
    </source>
</reference>
<dbReference type="Pfam" id="PF20152">
    <property type="entry name" value="DUF6534"/>
    <property type="match status" value="1"/>
</dbReference>
<proteinExistence type="predicted"/>
<evidence type="ECO:0000256" key="1">
    <source>
        <dbReference type="SAM" id="Phobius"/>
    </source>
</evidence>
<feature type="transmembrane region" description="Helical" evidence="1">
    <location>
        <begin position="155"/>
        <end position="180"/>
    </location>
</feature>
<keyword evidence="1" id="KW-0812">Transmembrane</keyword>
<feature type="transmembrane region" description="Helical" evidence="1">
    <location>
        <begin position="88"/>
        <end position="109"/>
    </location>
</feature>
<dbReference type="PANTHER" id="PTHR40465:SF1">
    <property type="entry name" value="DUF6534 DOMAIN-CONTAINING PROTEIN"/>
    <property type="match status" value="1"/>
</dbReference>
<keyword evidence="1" id="KW-1133">Transmembrane helix</keyword>